<gene>
    <name evidence="4" type="ORF">B5808_07365</name>
</gene>
<sequence>MHVRPADLSGVDARAVGVLVGAYLRQTEQEKADRGLADPIGPDDPLPPRYAAEADDPALAFAGDEVLLAVDDERPVGVVVSRAVPEGTEIKRLWVDPGHRGRRIADALLSAVVDGAPGDVRLSVWEWRAPALAVYRRLGFADVPSWDARPGLLCLVRSAV</sequence>
<dbReference type="PROSITE" id="PS51186">
    <property type="entry name" value="GNAT"/>
    <property type="match status" value="1"/>
</dbReference>
<evidence type="ECO:0000259" key="3">
    <source>
        <dbReference type="PROSITE" id="PS51186"/>
    </source>
</evidence>
<dbReference type="KEGG" id="cphy:B5808_07365"/>
<dbReference type="InterPro" id="IPR050832">
    <property type="entry name" value="Bact_Acetyltransf"/>
</dbReference>
<organism evidence="4 5">
    <name type="scientific">Cnuibacter physcomitrellae</name>
    <dbReference type="NCBI Taxonomy" id="1619308"/>
    <lineage>
        <taxon>Bacteria</taxon>
        <taxon>Bacillati</taxon>
        <taxon>Actinomycetota</taxon>
        <taxon>Actinomycetes</taxon>
        <taxon>Micrococcales</taxon>
        <taxon>Microbacteriaceae</taxon>
        <taxon>Cnuibacter</taxon>
    </lineage>
</organism>
<evidence type="ECO:0000256" key="1">
    <source>
        <dbReference type="ARBA" id="ARBA00022679"/>
    </source>
</evidence>
<reference evidence="4 5" key="1">
    <citation type="submission" date="2017-04" db="EMBL/GenBank/DDBJ databases">
        <authorList>
            <person name="Afonso C.L."/>
            <person name="Miller P.J."/>
            <person name="Scott M.A."/>
            <person name="Spackman E."/>
            <person name="Goraichik I."/>
            <person name="Dimitrov K.M."/>
            <person name="Suarez D.L."/>
            <person name="Swayne D.E."/>
        </authorList>
    </citation>
    <scope>NUCLEOTIDE SEQUENCE [LARGE SCALE GENOMIC DNA]</scope>
    <source>
        <strain evidence="5">XA(T)</strain>
    </source>
</reference>
<dbReference type="SUPFAM" id="SSF55729">
    <property type="entry name" value="Acyl-CoA N-acyltransferases (Nat)"/>
    <property type="match status" value="1"/>
</dbReference>
<evidence type="ECO:0000256" key="2">
    <source>
        <dbReference type="ARBA" id="ARBA00023315"/>
    </source>
</evidence>
<dbReference type="EMBL" id="CP020715">
    <property type="protein sequence ID" value="ARJ07275.1"/>
    <property type="molecule type" value="Genomic_DNA"/>
</dbReference>
<dbReference type="Proteomes" id="UP000192775">
    <property type="component" value="Chromosome"/>
</dbReference>
<dbReference type="Pfam" id="PF00583">
    <property type="entry name" value="Acetyltransf_1"/>
    <property type="match status" value="1"/>
</dbReference>
<keyword evidence="1" id="KW-0808">Transferase</keyword>
<dbReference type="CDD" id="cd04301">
    <property type="entry name" value="NAT_SF"/>
    <property type="match status" value="1"/>
</dbReference>
<evidence type="ECO:0000313" key="5">
    <source>
        <dbReference type="Proteomes" id="UP000192775"/>
    </source>
</evidence>
<evidence type="ECO:0000313" key="4">
    <source>
        <dbReference type="EMBL" id="ARJ07275.1"/>
    </source>
</evidence>
<name>A0A1X9LQ01_9MICO</name>
<dbReference type="PANTHER" id="PTHR43877">
    <property type="entry name" value="AMINOALKYLPHOSPHONATE N-ACETYLTRANSFERASE-RELATED-RELATED"/>
    <property type="match status" value="1"/>
</dbReference>
<dbReference type="InterPro" id="IPR016181">
    <property type="entry name" value="Acyl_CoA_acyltransferase"/>
</dbReference>
<dbReference type="AlphaFoldDB" id="A0A1X9LQ01"/>
<keyword evidence="5" id="KW-1185">Reference proteome</keyword>
<feature type="domain" description="N-acetyltransferase" evidence="3">
    <location>
        <begin position="22"/>
        <end position="160"/>
    </location>
</feature>
<proteinExistence type="predicted"/>
<keyword evidence="2" id="KW-0012">Acyltransferase</keyword>
<dbReference type="STRING" id="1619308.B5808_07365"/>
<accession>A0A1X9LQ01</accession>
<dbReference type="GO" id="GO:0016747">
    <property type="term" value="F:acyltransferase activity, transferring groups other than amino-acyl groups"/>
    <property type="evidence" value="ECO:0007669"/>
    <property type="project" value="InterPro"/>
</dbReference>
<dbReference type="PANTHER" id="PTHR43877:SF2">
    <property type="entry name" value="AMINOALKYLPHOSPHONATE N-ACETYLTRANSFERASE-RELATED"/>
    <property type="match status" value="1"/>
</dbReference>
<dbReference type="Gene3D" id="3.40.630.30">
    <property type="match status" value="1"/>
</dbReference>
<dbReference type="InterPro" id="IPR000182">
    <property type="entry name" value="GNAT_dom"/>
</dbReference>
<protein>
    <recommendedName>
        <fullName evidence="3">N-acetyltransferase domain-containing protein</fullName>
    </recommendedName>
</protein>